<organism evidence="3 4">
    <name type="scientific">Capillibacterium thermochitinicola</name>
    <dbReference type="NCBI Taxonomy" id="2699427"/>
    <lineage>
        <taxon>Bacteria</taxon>
        <taxon>Bacillati</taxon>
        <taxon>Bacillota</taxon>
        <taxon>Capillibacterium</taxon>
    </lineage>
</organism>
<dbReference type="AlphaFoldDB" id="A0A8J6I156"/>
<protein>
    <submittedName>
        <fullName evidence="3">Thiamine ABC transporter substrate-binding protein</fullName>
    </submittedName>
</protein>
<dbReference type="SUPFAM" id="SSF53850">
    <property type="entry name" value="Periplasmic binding protein-like II"/>
    <property type="match status" value="1"/>
</dbReference>
<dbReference type="EMBL" id="JAAKDE010000019">
    <property type="protein sequence ID" value="MBA2133755.1"/>
    <property type="molecule type" value="Genomic_DNA"/>
</dbReference>
<evidence type="ECO:0000256" key="2">
    <source>
        <dbReference type="PIRSR" id="PIRSR002825-1"/>
    </source>
</evidence>
<dbReference type="Gene3D" id="3.40.190.10">
    <property type="entry name" value="Periplasmic binding protein-like II"/>
    <property type="match status" value="2"/>
</dbReference>
<proteinExistence type="predicted"/>
<evidence type="ECO:0000313" key="3">
    <source>
        <dbReference type="EMBL" id="MBA2133755.1"/>
    </source>
</evidence>
<keyword evidence="1" id="KW-0732">Signal</keyword>
<evidence type="ECO:0000256" key="1">
    <source>
        <dbReference type="ARBA" id="ARBA00022729"/>
    </source>
</evidence>
<accession>A0A8J6I156</accession>
<dbReference type="GO" id="GO:0030975">
    <property type="term" value="F:thiamine binding"/>
    <property type="evidence" value="ECO:0007669"/>
    <property type="project" value="InterPro"/>
</dbReference>
<dbReference type="Proteomes" id="UP000657177">
    <property type="component" value="Unassembled WGS sequence"/>
</dbReference>
<name>A0A8J6I156_9FIRM</name>
<keyword evidence="2" id="KW-0479">Metal-binding</keyword>
<dbReference type="InterPro" id="IPR026045">
    <property type="entry name" value="Ferric-bd"/>
</dbReference>
<dbReference type="GO" id="GO:0046872">
    <property type="term" value="F:metal ion binding"/>
    <property type="evidence" value="ECO:0007669"/>
    <property type="project" value="UniProtKB-KW"/>
</dbReference>
<reference evidence="3" key="1">
    <citation type="submission" date="2020-06" db="EMBL/GenBank/DDBJ databases">
        <title>Novel chitinolytic bacterium.</title>
        <authorList>
            <person name="Ungkulpasvich U."/>
            <person name="Kosugi A."/>
            <person name="Uke A."/>
        </authorList>
    </citation>
    <scope>NUCLEOTIDE SEQUENCE</scope>
    <source>
        <strain evidence="3">UUS1-1</strain>
    </source>
</reference>
<dbReference type="NCBIfam" id="TIGR01254">
    <property type="entry name" value="sfuA"/>
    <property type="match status" value="1"/>
</dbReference>
<keyword evidence="4" id="KW-1185">Reference proteome</keyword>
<dbReference type="PANTHER" id="PTHR30006:SF2">
    <property type="entry name" value="ABC TRANSPORTER SUBSTRATE-BINDING PROTEIN"/>
    <property type="match status" value="1"/>
</dbReference>
<gene>
    <name evidence="3" type="ORF">G5B42_09450</name>
</gene>
<evidence type="ECO:0000313" key="4">
    <source>
        <dbReference type="Proteomes" id="UP000657177"/>
    </source>
</evidence>
<keyword evidence="2" id="KW-0408">Iron</keyword>
<dbReference type="CDD" id="cd13545">
    <property type="entry name" value="PBP2_TbpA"/>
    <property type="match status" value="1"/>
</dbReference>
<comment type="caution">
    <text evidence="3">The sequence shown here is derived from an EMBL/GenBank/DDBJ whole genome shotgun (WGS) entry which is preliminary data.</text>
</comment>
<dbReference type="PIRSF" id="PIRSF002825">
    <property type="entry name" value="CfbpA"/>
    <property type="match status" value="1"/>
</dbReference>
<feature type="binding site" evidence="2">
    <location>
        <position position="230"/>
    </location>
    <ligand>
        <name>Fe cation</name>
        <dbReference type="ChEBI" id="CHEBI:24875"/>
    </ligand>
</feature>
<dbReference type="Pfam" id="PF13343">
    <property type="entry name" value="SBP_bac_6"/>
    <property type="match status" value="1"/>
</dbReference>
<dbReference type="GO" id="GO:0015888">
    <property type="term" value="P:thiamine transport"/>
    <property type="evidence" value="ECO:0007669"/>
    <property type="project" value="InterPro"/>
</dbReference>
<dbReference type="InterPro" id="IPR005948">
    <property type="entry name" value="ThiB-like"/>
</dbReference>
<dbReference type="PANTHER" id="PTHR30006">
    <property type="entry name" value="THIAMINE-BINDING PERIPLASMIC PROTEIN-RELATED"/>
    <property type="match status" value="1"/>
</dbReference>
<sequence>MMVLKRRGLLLVLVLVLVLVFSLLWRGYFGRPERPLTVYTYASFPPVLVEQIVNHFQKEYGVKVEFRSFSDTGPLLNQLAQEKEKPQADVVIGLDNNYLPKALELGIFTPYKPQAADRIRPDLIFDPEFHMTPFDYGYVVFNYDSERLESVPASHRDLLKPEYKGKIVVENPLTSSPGQVFLLTTIALFGEEGYLDFWRALKPNLLTITPGWDEAYGIFTSGEVPLVVSYGASPVYHLIAEGTERYKALVLDGGAYAQIEGVGIVKGTPNLQNAERLVDYILSPEFQALIPENQFMYPVRSDVKLPDSFRVAAQADRLLNLPPDQVAANLERWLSAWEQVINE</sequence>